<organism evidence="1 2">
    <name type="scientific">Trichodelitschia bisporula</name>
    <dbReference type="NCBI Taxonomy" id="703511"/>
    <lineage>
        <taxon>Eukaryota</taxon>
        <taxon>Fungi</taxon>
        <taxon>Dikarya</taxon>
        <taxon>Ascomycota</taxon>
        <taxon>Pezizomycotina</taxon>
        <taxon>Dothideomycetes</taxon>
        <taxon>Dothideomycetes incertae sedis</taxon>
        <taxon>Phaeotrichales</taxon>
        <taxon>Phaeotrichaceae</taxon>
        <taxon>Trichodelitschia</taxon>
    </lineage>
</organism>
<dbReference type="Proteomes" id="UP000799640">
    <property type="component" value="Unassembled WGS sequence"/>
</dbReference>
<keyword evidence="2" id="KW-1185">Reference proteome</keyword>
<proteinExistence type="predicted"/>
<name>A0A6G1HMS5_9PEZI</name>
<accession>A0A6G1HMS5</accession>
<reference evidence="1" key="1">
    <citation type="journal article" date="2020" name="Stud. Mycol.">
        <title>101 Dothideomycetes genomes: a test case for predicting lifestyles and emergence of pathogens.</title>
        <authorList>
            <person name="Haridas S."/>
            <person name="Albert R."/>
            <person name="Binder M."/>
            <person name="Bloem J."/>
            <person name="Labutti K."/>
            <person name="Salamov A."/>
            <person name="Andreopoulos B."/>
            <person name="Baker S."/>
            <person name="Barry K."/>
            <person name="Bills G."/>
            <person name="Bluhm B."/>
            <person name="Cannon C."/>
            <person name="Castanera R."/>
            <person name="Culley D."/>
            <person name="Daum C."/>
            <person name="Ezra D."/>
            <person name="Gonzalez J."/>
            <person name="Henrissat B."/>
            <person name="Kuo A."/>
            <person name="Liang C."/>
            <person name="Lipzen A."/>
            <person name="Lutzoni F."/>
            <person name="Magnuson J."/>
            <person name="Mondo S."/>
            <person name="Nolan M."/>
            <person name="Ohm R."/>
            <person name="Pangilinan J."/>
            <person name="Park H.-J."/>
            <person name="Ramirez L."/>
            <person name="Alfaro M."/>
            <person name="Sun H."/>
            <person name="Tritt A."/>
            <person name="Yoshinaga Y."/>
            <person name="Zwiers L.-H."/>
            <person name="Turgeon B."/>
            <person name="Goodwin S."/>
            <person name="Spatafora J."/>
            <person name="Crous P."/>
            <person name="Grigoriev I."/>
        </authorList>
    </citation>
    <scope>NUCLEOTIDE SEQUENCE</scope>
    <source>
        <strain evidence="1">CBS 262.69</strain>
    </source>
</reference>
<evidence type="ECO:0000313" key="2">
    <source>
        <dbReference type="Proteomes" id="UP000799640"/>
    </source>
</evidence>
<gene>
    <name evidence="1" type="ORF">EJ06DRAFT_162821</name>
</gene>
<protein>
    <submittedName>
        <fullName evidence="1">Uncharacterized protein</fullName>
    </submittedName>
</protein>
<sequence length="121" mass="13554">MLRARPWFFGPNSLAASPVSFTLDLDAFTVRCAIPSKAMCRSPSRRPVARTAVSGTSLTQRSSLKVDGWGCFVEARSLLQMRHRWGRGIRHNGIRIGEPNSLPPVLFQRSLVSSQPFTVWR</sequence>
<evidence type="ECO:0000313" key="1">
    <source>
        <dbReference type="EMBL" id="KAF2397149.1"/>
    </source>
</evidence>
<dbReference type="EMBL" id="ML996704">
    <property type="protein sequence ID" value="KAF2397149.1"/>
    <property type="molecule type" value="Genomic_DNA"/>
</dbReference>
<dbReference type="AlphaFoldDB" id="A0A6G1HMS5"/>